<evidence type="ECO:0000259" key="2">
    <source>
        <dbReference type="Pfam" id="PF02517"/>
    </source>
</evidence>
<sequence length="213" mass="24693">MTNFNETDNNKINVDITSIHENERSVENQNSIAIDIPNETEERNIDKKKKEKEHVNFFKQFLLPRVYITAIISFVVIIIFNIVSGIILEHVFHVTTNSNEEGLNEMQEINPTFTIIYVCIIGPIIEELIFRRLIFWLIKKFSVVLAYLVSSFLFAFGHFGFSFSTLISEIYFFPVYFIMGVIFAYTYNYDGYILASMLSHILNNTAVTLLSSL</sequence>
<dbReference type="Proteomes" id="UP000193920">
    <property type="component" value="Unassembled WGS sequence"/>
</dbReference>
<feature type="transmembrane region" description="Helical" evidence="1">
    <location>
        <begin position="170"/>
        <end position="187"/>
    </location>
</feature>
<dbReference type="Pfam" id="PF02517">
    <property type="entry name" value="Rce1-like"/>
    <property type="match status" value="1"/>
</dbReference>
<keyword evidence="1" id="KW-1133">Transmembrane helix</keyword>
<dbReference type="PANTHER" id="PTHR36435:SF6">
    <property type="entry name" value="ABORTIVE INFECTION PROTEIN"/>
    <property type="match status" value="1"/>
</dbReference>
<dbReference type="GO" id="GO:0004175">
    <property type="term" value="F:endopeptidase activity"/>
    <property type="evidence" value="ECO:0007669"/>
    <property type="project" value="UniProtKB-ARBA"/>
</dbReference>
<accession>A0A1Y2F878</accession>
<keyword evidence="1" id="KW-0812">Transmembrane</keyword>
<keyword evidence="4" id="KW-1185">Reference proteome</keyword>
<dbReference type="GO" id="GO:0080120">
    <property type="term" value="P:CAAX-box protein maturation"/>
    <property type="evidence" value="ECO:0007669"/>
    <property type="project" value="UniProtKB-ARBA"/>
</dbReference>
<dbReference type="AlphaFoldDB" id="A0A1Y2F878"/>
<gene>
    <name evidence="3" type="ORF">LY90DRAFT_664570</name>
</gene>
<evidence type="ECO:0000256" key="1">
    <source>
        <dbReference type="SAM" id="Phobius"/>
    </source>
</evidence>
<dbReference type="PANTHER" id="PTHR36435">
    <property type="entry name" value="SLR1288 PROTEIN"/>
    <property type="match status" value="1"/>
</dbReference>
<dbReference type="InterPro" id="IPR052710">
    <property type="entry name" value="CAAX_protease"/>
</dbReference>
<feature type="transmembrane region" description="Helical" evidence="1">
    <location>
        <begin position="112"/>
        <end position="130"/>
    </location>
</feature>
<evidence type="ECO:0000313" key="3">
    <source>
        <dbReference type="EMBL" id="ORY80120.1"/>
    </source>
</evidence>
<reference evidence="3 4" key="1">
    <citation type="submission" date="2016-08" db="EMBL/GenBank/DDBJ databases">
        <title>A Parts List for Fungal Cellulosomes Revealed by Comparative Genomics.</title>
        <authorList>
            <consortium name="DOE Joint Genome Institute"/>
            <person name="Haitjema C.H."/>
            <person name="Gilmore S.P."/>
            <person name="Henske J.K."/>
            <person name="Solomon K.V."/>
            <person name="De Groot R."/>
            <person name="Kuo A."/>
            <person name="Mondo S.J."/>
            <person name="Salamov A.A."/>
            <person name="Labutti K."/>
            <person name="Zhao Z."/>
            <person name="Chiniquy J."/>
            <person name="Barry K."/>
            <person name="Brewer H.M."/>
            <person name="Purvine S.O."/>
            <person name="Wright A.T."/>
            <person name="Boxma B."/>
            <person name="Van Alen T."/>
            <person name="Hackstein J.H."/>
            <person name="Baker S.E."/>
            <person name="Grigoriev I.V."/>
            <person name="O'Malley M.A."/>
        </authorList>
    </citation>
    <scope>NUCLEOTIDE SEQUENCE [LARGE SCALE GENOMIC DNA]</scope>
    <source>
        <strain evidence="3 4">G1</strain>
    </source>
</reference>
<dbReference type="OrthoDB" id="2159521at2759"/>
<evidence type="ECO:0000313" key="4">
    <source>
        <dbReference type="Proteomes" id="UP000193920"/>
    </source>
</evidence>
<name>A0A1Y2F878_9FUNG</name>
<feature type="domain" description="CAAX prenyl protease 2/Lysostaphin resistance protein A-like" evidence="2">
    <location>
        <begin position="110"/>
        <end position="205"/>
    </location>
</feature>
<comment type="caution">
    <text evidence="3">The sequence shown here is derived from an EMBL/GenBank/DDBJ whole genome shotgun (WGS) entry which is preliminary data.</text>
</comment>
<organism evidence="3 4">
    <name type="scientific">Neocallimastix californiae</name>
    <dbReference type="NCBI Taxonomy" id="1754190"/>
    <lineage>
        <taxon>Eukaryota</taxon>
        <taxon>Fungi</taxon>
        <taxon>Fungi incertae sedis</taxon>
        <taxon>Chytridiomycota</taxon>
        <taxon>Chytridiomycota incertae sedis</taxon>
        <taxon>Neocallimastigomycetes</taxon>
        <taxon>Neocallimastigales</taxon>
        <taxon>Neocallimastigaceae</taxon>
        <taxon>Neocallimastix</taxon>
    </lineage>
</organism>
<dbReference type="InterPro" id="IPR003675">
    <property type="entry name" value="Rce1/LyrA-like_dom"/>
</dbReference>
<dbReference type="SUPFAM" id="SSF103473">
    <property type="entry name" value="MFS general substrate transporter"/>
    <property type="match status" value="1"/>
</dbReference>
<feature type="transmembrane region" description="Helical" evidence="1">
    <location>
        <begin position="66"/>
        <end position="92"/>
    </location>
</feature>
<dbReference type="EMBL" id="MCOG01000013">
    <property type="protein sequence ID" value="ORY80120.1"/>
    <property type="molecule type" value="Genomic_DNA"/>
</dbReference>
<keyword evidence="1" id="KW-0472">Membrane</keyword>
<proteinExistence type="predicted"/>
<dbReference type="InterPro" id="IPR036259">
    <property type="entry name" value="MFS_trans_sf"/>
</dbReference>
<feature type="transmembrane region" description="Helical" evidence="1">
    <location>
        <begin position="142"/>
        <end position="164"/>
    </location>
</feature>
<protein>
    <submittedName>
        <fullName evidence="3">Abi-domain-containing protein</fullName>
    </submittedName>
</protein>